<proteinExistence type="predicted"/>
<accession>A0A660HLN0</accession>
<dbReference type="KEGG" id="pzi:CWO85_00225"/>
<dbReference type="Proteomes" id="UP000272462">
    <property type="component" value="Chromosome"/>
</dbReference>
<protein>
    <submittedName>
        <fullName evidence="1">Uncharacterized protein</fullName>
    </submittedName>
</protein>
<evidence type="ECO:0000313" key="1">
    <source>
        <dbReference type="EMBL" id="AYJ00973.1"/>
    </source>
</evidence>
<gene>
    <name evidence="1" type="ORF">CWO85_00225</name>
</gene>
<sequence length="186" mass="22587">MFKEKKYFDYKNLEQIKELNKQDVKNKIEKLFNDDGIDFISGSEEINYSNCKNSEKIKELQKQDVKIQKDIEEIQKDIEKPHKELWKYLYNKYPEINFKIQQIYKNKDIKELSYSNKKISNEAVKKHIAEKIIEIFFECSNKKESNKKENTNSYLLRRLYLCCIDIFNDIDETKDENEQKETIEKK</sequence>
<reference evidence="1 2" key="1">
    <citation type="journal article" date="2018" name="BMC Genomics">
        <title>Comparative genome analysis of jujube witches'-broom Phytoplasma, an obligate pathogen that causes jujube witches'-broom disease.</title>
        <authorList>
            <person name="Wang J."/>
            <person name="Song L."/>
            <person name="Jiao Q."/>
            <person name="Yang S."/>
            <person name="Gao R."/>
            <person name="Lu X."/>
            <person name="Zhou G."/>
        </authorList>
    </citation>
    <scope>NUCLEOTIDE SEQUENCE [LARGE SCALE GENOMIC DNA]</scope>
    <source>
        <strain evidence="1">Jwb-nky</strain>
    </source>
</reference>
<dbReference type="RefSeq" id="WP_121463705.1">
    <property type="nucleotide sequence ID" value="NZ_CP025121.1"/>
</dbReference>
<evidence type="ECO:0000313" key="2">
    <source>
        <dbReference type="Proteomes" id="UP000272462"/>
    </source>
</evidence>
<dbReference type="EMBL" id="CP025121">
    <property type="protein sequence ID" value="AYJ00973.1"/>
    <property type="molecule type" value="Genomic_DNA"/>
</dbReference>
<keyword evidence="2" id="KW-1185">Reference proteome</keyword>
<dbReference type="AlphaFoldDB" id="A0A660HLN0"/>
<name>A0A660HLN0_ZIZJU</name>
<organism evidence="1 2">
    <name type="scientific">Ziziphus jujuba witches'-broom phytoplasma</name>
    <dbReference type="NCBI Taxonomy" id="135727"/>
    <lineage>
        <taxon>Bacteria</taxon>
        <taxon>Bacillati</taxon>
        <taxon>Mycoplasmatota</taxon>
        <taxon>Mollicutes</taxon>
        <taxon>Acholeplasmatales</taxon>
        <taxon>Acholeplasmataceae</taxon>
        <taxon>Candidatus Phytoplasma</taxon>
        <taxon>16SrV (Elm yellows group)</taxon>
    </lineage>
</organism>